<evidence type="ECO:0000256" key="1">
    <source>
        <dbReference type="ARBA" id="ARBA00005254"/>
    </source>
</evidence>
<dbReference type="EMBL" id="VJZC01000001">
    <property type="protein sequence ID" value="MPY55713.1"/>
    <property type="molecule type" value="Genomic_DNA"/>
</dbReference>
<keyword evidence="4" id="KW-1185">Reference proteome</keyword>
<dbReference type="GO" id="GO:0003824">
    <property type="term" value="F:catalytic activity"/>
    <property type="evidence" value="ECO:0007669"/>
    <property type="project" value="InterPro"/>
</dbReference>
<comment type="caution">
    <text evidence="3">The sequence shown here is derived from an EMBL/GenBank/DDBJ whole genome shotgun (WGS) entry which is preliminary data.</text>
</comment>
<dbReference type="Proteomes" id="UP000400924">
    <property type="component" value="Unassembled WGS sequence"/>
</dbReference>
<dbReference type="Pfam" id="PF00378">
    <property type="entry name" value="ECH_1"/>
    <property type="match status" value="1"/>
</dbReference>
<dbReference type="CDD" id="cd06558">
    <property type="entry name" value="crotonase-like"/>
    <property type="match status" value="1"/>
</dbReference>
<evidence type="ECO:0000313" key="3">
    <source>
        <dbReference type="EMBL" id="MPY55713.1"/>
    </source>
</evidence>
<dbReference type="PANTHER" id="PTHR43802:SF1">
    <property type="entry name" value="IP11341P-RELATED"/>
    <property type="match status" value="1"/>
</dbReference>
<name>A0A5N8X8B1_9ACTN</name>
<dbReference type="Gene3D" id="3.90.226.10">
    <property type="entry name" value="2-enoyl-CoA Hydratase, Chain A, domain 1"/>
    <property type="match status" value="1"/>
</dbReference>
<proteinExistence type="inferred from homology"/>
<dbReference type="InterPro" id="IPR001753">
    <property type="entry name" value="Enoyl-CoA_hydra/iso"/>
</dbReference>
<gene>
    <name evidence="3" type="ORF">FNH08_00460</name>
</gene>
<evidence type="ECO:0000256" key="2">
    <source>
        <dbReference type="RuleBase" id="RU003707"/>
    </source>
</evidence>
<dbReference type="PROSITE" id="PS00166">
    <property type="entry name" value="ENOYL_COA_HYDRATASE"/>
    <property type="match status" value="1"/>
</dbReference>
<sequence>MTALEYDVADHVATIRLNRPQKRNAFTFEMVNDWADRLVDAQADPEVRVIVVTGAGSGFCSGIDLSWVEDHEQAPLEFKQALTHHIHRVPLALEGIDKPVIAAVNGDAMGAGLDMALMCDVRLVSTTARMAMSYVKVGLVPGDGGCWLLPRLIGMPRALELLWTGDMIGAERAAELGMVNSVHGPDQLMDATYALAARLASAPPVAVRMIKRTAYQSQRLDFRTSLDLISSHMGVVRSTEDSVEAYRAFTEKRPGKYVGR</sequence>
<dbReference type="Gene3D" id="1.10.12.10">
    <property type="entry name" value="Lyase 2-enoyl-coa Hydratase, Chain A, domain 2"/>
    <property type="match status" value="1"/>
</dbReference>
<organism evidence="3 4">
    <name type="scientific">Streptomyces spongiae</name>
    <dbReference type="NCBI Taxonomy" id="565072"/>
    <lineage>
        <taxon>Bacteria</taxon>
        <taxon>Bacillati</taxon>
        <taxon>Actinomycetota</taxon>
        <taxon>Actinomycetes</taxon>
        <taxon>Kitasatosporales</taxon>
        <taxon>Streptomycetaceae</taxon>
        <taxon>Streptomyces</taxon>
    </lineage>
</organism>
<dbReference type="RefSeq" id="WP_322723380.1">
    <property type="nucleotide sequence ID" value="NZ_VJZC01000001.1"/>
</dbReference>
<dbReference type="AlphaFoldDB" id="A0A5N8X8B1"/>
<dbReference type="InterPro" id="IPR014748">
    <property type="entry name" value="Enoyl-CoA_hydra_C"/>
</dbReference>
<protein>
    <submittedName>
        <fullName evidence="3">Enoyl-CoA hydratase</fullName>
    </submittedName>
</protein>
<comment type="similarity">
    <text evidence="1 2">Belongs to the enoyl-CoA hydratase/isomerase family.</text>
</comment>
<dbReference type="PANTHER" id="PTHR43802">
    <property type="entry name" value="ENOYL-COA HYDRATASE"/>
    <property type="match status" value="1"/>
</dbReference>
<dbReference type="InterPro" id="IPR029045">
    <property type="entry name" value="ClpP/crotonase-like_dom_sf"/>
</dbReference>
<dbReference type="SUPFAM" id="SSF52096">
    <property type="entry name" value="ClpP/crotonase"/>
    <property type="match status" value="1"/>
</dbReference>
<reference evidence="3 4" key="1">
    <citation type="submission" date="2019-07" db="EMBL/GenBank/DDBJ databases">
        <title>New species of Amycolatopsis and Streptomyces.</title>
        <authorList>
            <person name="Duangmal K."/>
            <person name="Teo W.F.A."/>
            <person name="Lipun K."/>
        </authorList>
    </citation>
    <scope>NUCLEOTIDE SEQUENCE [LARGE SCALE GENOMIC DNA]</scope>
    <source>
        <strain evidence="3 4">NBRC 106415</strain>
    </source>
</reference>
<accession>A0A5N8X8B1</accession>
<evidence type="ECO:0000313" key="4">
    <source>
        <dbReference type="Proteomes" id="UP000400924"/>
    </source>
</evidence>
<dbReference type="InterPro" id="IPR018376">
    <property type="entry name" value="Enoyl-CoA_hyd/isom_CS"/>
</dbReference>